<dbReference type="EMBL" id="JABSTU010000010">
    <property type="protein sequence ID" value="KAH8019146.1"/>
    <property type="molecule type" value="Genomic_DNA"/>
</dbReference>
<evidence type="ECO:0000313" key="2">
    <source>
        <dbReference type="EMBL" id="KAH8019146.1"/>
    </source>
</evidence>
<evidence type="ECO:0000256" key="1">
    <source>
        <dbReference type="SAM" id="MobiDB-lite"/>
    </source>
</evidence>
<gene>
    <name evidence="2" type="ORF">HPB51_017357</name>
</gene>
<proteinExistence type="predicted"/>
<protein>
    <submittedName>
        <fullName evidence="2">Uncharacterized protein</fullName>
    </submittedName>
</protein>
<feature type="region of interest" description="Disordered" evidence="1">
    <location>
        <begin position="15"/>
        <end position="35"/>
    </location>
</feature>
<keyword evidence="3" id="KW-1185">Reference proteome</keyword>
<accession>A0A9J6DB51</accession>
<reference evidence="2" key="2">
    <citation type="submission" date="2021-09" db="EMBL/GenBank/DDBJ databases">
        <authorList>
            <person name="Jia N."/>
            <person name="Wang J."/>
            <person name="Shi W."/>
            <person name="Du L."/>
            <person name="Sun Y."/>
            <person name="Zhan W."/>
            <person name="Jiang J."/>
            <person name="Wang Q."/>
            <person name="Zhang B."/>
            <person name="Ji P."/>
            <person name="Sakyi L.B."/>
            <person name="Cui X."/>
            <person name="Yuan T."/>
            <person name="Jiang B."/>
            <person name="Yang W."/>
            <person name="Lam T.T.-Y."/>
            <person name="Chang Q."/>
            <person name="Ding S."/>
            <person name="Wang X."/>
            <person name="Zhu J."/>
            <person name="Ruan X."/>
            <person name="Zhao L."/>
            <person name="Wei J."/>
            <person name="Que T."/>
            <person name="Du C."/>
            <person name="Cheng J."/>
            <person name="Dai P."/>
            <person name="Han X."/>
            <person name="Huang E."/>
            <person name="Gao Y."/>
            <person name="Liu J."/>
            <person name="Shao H."/>
            <person name="Ye R."/>
            <person name="Li L."/>
            <person name="Wei W."/>
            <person name="Wang X."/>
            <person name="Wang C."/>
            <person name="Huo Q."/>
            <person name="Li W."/>
            <person name="Guo W."/>
            <person name="Chen H."/>
            <person name="Chen S."/>
            <person name="Zhou L."/>
            <person name="Zhou L."/>
            <person name="Ni X."/>
            <person name="Tian J."/>
            <person name="Zhou Y."/>
            <person name="Sheng Y."/>
            <person name="Liu T."/>
            <person name="Pan Y."/>
            <person name="Xia L."/>
            <person name="Li J."/>
            <person name="Zhao F."/>
            <person name="Cao W."/>
        </authorList>
    </citation>
    <scope>NUCLEOTIDE SEQUENCE</scope>
    <source>
        <strain evidence="2">Rmic-2018</strain>
        <tissue evidence="2">Larvae</tissue>
    </source>
</reference>
<comment type="caution">
    <text evidence="2">The sequence shown here is derived from an EMBL/GenBank/DDBJ whole genome shotgun (WGS) entry which is preliminary data.</text>
</comment>
<feature type="compositionally biased region" description="Low complexity" evidence="1">
    <location>
        <begin position="21"/>
        <end position="30"/>
    </location>
</feature>
<reference evidence="2" key="1">
    <citation type="journal article" date="2020" name="Cell">
        <title>Large-Scale Comparative Analyses of Tick Genomes Elucidate Their Genetic Diversity and Vector Capacities.</title>
        <authorList>
            <consortium name="Tick Genome and Microbiome Consortium (TIGMIC)"/>
            <person name="Jia N."/>
            <person name="Wang J."/>
            <person name="Shi W."/>
            <person name="Du L."/>
            <person name="Sun Y."/>
            <person name="Zhan W."/>
            <person name="Jiang J.F."/>
            <person name="Wang Q."/>
            <person name="Zhang B."/>
            <person name="Ji P."/>
            <person name="Bell-Sakyi L."/>
            <person name="Cui X.M."/>
            <person name="Yuan T.T."/>
            <person name="Jiang B.G."/>
            <person name="Yang W.F."/>
            <person name="Lam T.T."/>
            <person name="Chang Q.C."/>
            <person name="Ding S.J."/>
            <person name="Wang X.J."/>
            <person name="Zhu J.G."/>
            <person name="Ruan X.D."/>
            <person name="Zhao L."/>
            <person name="Wei J.T."/>
            <person name="Ye R.Z."/>
            <person name="Que T.C."/>
            <person name="Du C.H."/>
            <person name="Zhou Y.H."/>
            <person name="Cheng J.X."/>
            <person name="Dai P.F."/>
            <person name="Guo W.B."/>
            <person name="Han X.H."/>
            <person name="Huang E.J."/>
            <person name="Li L.F."/>
            <person name="Wei W."/>
            <person name="Gao Y.C."/>
            <person name="Liu J.Z."/>
            <person name="Shao H.Z."/>
            <person name="Wang X."/>
            <person name="Wang C.C."/>
            <person name="Yang T.C."/>
            <person name="Huo Q.B."/>
            <person name="Li W."/>
            <person name="Chen H.Y."/>
            <person name="Chen S.E."/>
            <person name="Zhou L.G."/>
            <person name="Ni X.B."/>
            <person name="Tian J.H."/>
            <person name="Sheng Y."/>
            <person name="Liu T."/>
            <person name="Pan Y.S."/>
            <person name="Xia L.Y."/>
            <person name="Li J."/>
            <person name="Zhao F."/>
            <person name="Cao W.C."/>
        </authorList>
    </citation>
    <scope>NUCLEOTIDE SEQUENCE</scope>
    <source>
        <strain evidence="2">Rmic-2018</strain>
    </source>
</reference>
<dbReference type="AlphaFoldDB" id="A0A9J6DB51"/>
<dbReference type="Proteomes" id="UP000821866">
    <property type="component" value="Chromosome 8"/>
</dbReference>
<feature type="region of interest" description="Disordered" evidence="1">
    <location>
        <begin position="117"/>
        <end position="182"/>
    </location>
</feature>
<feature type="compositionally biased region" description="Basic and acidic residues" evidence="1">
    <location>
        <begin position="123"/>
        <end position="138"/>
    </location>
</feature>
<name>A0A9J6DB51_RHIMP</name>
<organism evidence="2 3">
    <name type="scientific">Rhipicephalus microplus</name>
    <name type="common">Cattle tick</name>
    <name type="synonym">Boophilus microplus</name>
    <dbReference type="NCBI Taxonomy" id="6941"/>
    <lineage>
        <taxon>Eukaryota</taxon>
        <taxon>Metazoa</taxon>
        <taxon>Ecdysozoa</taxon>
        <taxon>Arthropoda</taxon>
        <taxon>Chelicerata</taxon>
        <taxon>Arachnida</taxon>
        <taxon>Acari</taxon>
        <taxon>Parasitiformes</taxon>
        <taxon>Ixodida</taxon>
        <taxon>Ixodoidea</taxon>
        <taxon>Ixodidae</taxon>
        <taxon>Rhipicephalinae</taxon>
        <taxon>Rhipicephalus</taxon>
        <taxon>Boophilus</taxon>
    </lineage>
</organism>
<sequence length="340" mass="38429">MAGLKSETVQLRCGLERKSSPRAARSSAHRPTGWRLNEGSLGVGEAIAEKLVRRLSSYAASSLRSVPLPLLETSEAELRDVILLGLDRFRLRPDDPARLLHTEKHLLVHIPLQASSSVPHKGHAAEAKIKPPDHRSGDGAHANGRKSGRIAVVPETCVRDRRKQKQKIVDSKASRKGFSEPQQGRFPQIKELLREYVLEERAAQRPVTTELLQVQDLNITGKYTALRPHAIMKGQFKARLQSLDIYTEIAIRSSRPKLETLEIMKMEGLSLMSAKGMTVFLNWMLLTVIDNFVNRNQAQLFKMIREASWTAFTMNVMSVLPRLDVKYISKTQECHYEERN</sequence>
<evidence type="ECO:0000313" key="3">
    <source>
        <dbReference type="Proteomes" id="UP000821866"/>
    </source>
</evidence>